<gene>
    <name evidence="2" type="ORF">ABK249_22825</name>
</gene>
<protein>
    <recommendedName>
        <fullName evidence="4">Minor tail protein</fullName>
    </recommendedName>
</protein>
<evidence type="ECO:0000313" key="3">
    <source>
        <dbReference type="Proteomes" id="UP001496627"/>
    </source>
</evidence>
<reference evidence="2 3" key="1">
    <citation type="submission" date="2024-05" db="EMBL/GenBank/DDBJ databases">
        <title>Neorhizobium sp. Rsf11, a plant growth promoting and heavy metal resistant PAH-degrader.</title>
        <authorList>
            <person name="Golubev S.N."/>
            <person name="Muratova A.Y."/>
            <person name="Markelova M.I."/>
        </authorList>
    </citation>
    <scope>NUCLEOTIDE SEQUENCE [LARGE SCALE GENOMIC DNA]</scope>
    <source>
        <strain evidence="2 3">Rsf11</strain>
    </source>
</reference>
<dbReference type="Gene3D" id="2.60.270.50">
    <property type="match status" value="1"/>
</dbReference>
<dbReference type="Proteomes" id="UP001496627">
    <property type="component" value="Unassembled WGS sequence"/>
</dbReference>
<dbReference type="RefSeq" id="WP_348864129.1">
    <property type="nucleotide sequence ID" value="NZ_JBEAAL010000020.1"/>
</dbReference>
<sequence length="430" mass="46781">MRIITCTIKNTGNGDLSWVADHLDHGVWSDGKAPTERANVIAPGREGMFESRDGGDIPIIGSIATGTEGWVLYRTFWSEFVGSNSEVFIRISWNIPFLMFDQPTDAFDVQVSRYDPRQTMGAAEFNERDPTKPPPPKPGVFVAGPGGGDFLSDTVPWVLVPALWPMVLTGSKLGINTTITVPYSAPPTATTIPIGTPRTGKKTLKPMVNSTPDSWEGSWSAEGVSARIGKMAGGSLRVTVDEPMGHFEYEGIRINRILLRKMLTEPGGTISAAGGTRQARRREEGAGAARQRISRIAILNDRFSFRRAAEDGSLTVVSPKKMISAASRFVLEAEEGVGLAEARTKPVATRVFDNIVSSSVESLTRLADGRHQLDGDYLSLPHDATLEIYLVRQAGQDVDVRLRYRRPGLIASAIAGGNIDKILEYHPDVH</sequence>
<evidence type="ECO:0000313" key="2">
    <source>
        <dbReference type="EMBL" id="MEQ1407758.1"/>
    </source>
</evidence>
<accession>A0ABV0M7A1</accession>
<name>A0ABV0M7A1_9HYPH</name>
<dbReference type="EMBL" id="JBEAAL010000020">
    <property type="protein sequence ID" value="MEQ1407758.1"/>
    <property type="molecule type" value="Genomic_DNA"/>
</dbReference>
<keyword evidence="3" id="KW-1185">Reference proteome</keyword>
<proteinExistence type="predicted"/>
<evidence type="ECO:0008006" key="4">
    <source>
        <dbReference type="Google" id="ProtNLM"/>
    </source>
</evidence>
<comment type="caution">
    <text evidence="2">The sequence shown here is derived from an EMBL/GenBank/DDBJ whole genome shotgun (WGS) entry which is preliminary data.</text>
</comment>
<feature type="region of interest" description="Disordered" evidence="1">
    <location>
        <begin position="192"/>
        <end position="219"/>
    </location>
</feature>
<organism evidence="2 3">
    <name type="scientific">Neorhizobium phenanthreniclasticum</name>
    <dbReference type="NCBI Taxonomy" id="3157917"/>
    <lineage>
        <taxon>Bacteria</taxon>
        <taxon>Pseudomonadati</taxon>
        <taxon>Pseudomonadota</taxon>
        <taxon>Alphaproteobacteria</taxon>
        <taxon>Hyphomicrobiales</taxon>
        <taxon>Rhizobiaceae</taxon>
        <taxon>Rhizobium/Agrobacterium group</taxon>
        <taxon>Neorhizobium</taxon>
    </lineage>
</organism>
<evidence type="ECO:0000256" key="1">
    <source>
        <dbReference type="SAM" id="MobiDB-lite"/>
    </source>
</evidence>